<dbReference type="InterPro" id="IPR029044">
    <property type="entry name" value="Nucleotide-diphossugar_trans"/>
</dbReference>
<dbReference type="AlphaFoldDB" id="A0A7G9LCA5"/>
<dbReference type="InterPro" id="IPR051706">
    <property type="entry name" value="Glycosyltransferase_domain"/>
</dbReference>
<evidence type="ECO:0000313" key="4">
    <source>
        <dbReference type="Proteomes" id="UP000515808"/>
    </source>
</evidence>
<dbReference type="Gene3D" id="3.90.550.20">
    <property type="match status" value="1"/>
</dbReference>
<accession>A0A7G9LCA5</accession>
<evidence type="ECO:0000313" key="3">
    <source>
        <dbReference type="EMBL" id="QNM86254.1"/>
    </source>
</evidence>
<dbReference type="GO" id="GO:0051999">
    <property type="term" value="P:mannosyl-inositol phosphorylceramide biosynthetic process"/>
    <property type="evidence" value="ECO:0007669"/>
    <property type="project" value="TreeGrafter"/>
</dbReference>
<keyword evidence="3" id="KW-0328">Glycosyltransferase</keyword>
<dbReference type="RefSeq" id="WP_187483136.1">
    <property type="nucleotide sequence ID" value="NZ_CP060695.1"/>
</dbReference>
<gene>
    <name evidence="3" type="ORF">H9W90_03800</name>
</gene>
<organism evidence="3 4">
    <name type="scientific">Polaribacter pectinis</name>
    <dbReference type="NCBI Taxonomy" id="2738844"/>
    <lineage>
        <taxon>Bacteria</taxon>
        <taxon>Pseudomonadati</taxon>
        <taxon>Bacteroidota</taxon>
        <taxon>Flavobacteriia</taxon>
        <taxon>Flavobacteriales</taxon>
        <taxon>Flavobacteriaceae</taxon>
    </lineage>
</organism>
<proteinExistence type="predicted"/>
<dbReference type="InterPro" id="IPR007652">
    <property type="entry name" value="A1-4-GlycosylTfrase_dom"/>
</dbReference>
<dbReference type="GO" id="GO:0016020">
    <property type="term" value="C:membrane"/>
    <property type="evidence" value="ECO:0007669"/>
    <property type="project" value="GOC"/>
</dbReference>
<evidence type="ECO:0000259" key="2">
    <source>
        <dbReference type="Pfam" id="PF04572"/>
    </source>
</evidence>
<evidence type="ECO:0000256" key="1">
    <source>
        <dbReference type="ARBA" id="ARBA00022679"/>
    </source>
</evidence>
<dbReference type="PANTHER" id="PTHR32385:SF15">
    <property type="entry name" value="INOSITOL PHOSPHOCERAMIDE MANNOSYLTRANSFERASE 1"/>
    <property type="match status" value="1"/>
</dbReference>
<dbReference type="GO" id="GO:0000030">
    <property type="term" value="F:mannosyltransferase activity"/>
    <property type="evidence" value="ECO:0007669"/>
    <property type="project" value="TreeGrafter"/>
</dbReference>
<dbReference type="Pfam" id="PF04572">
    <property type="entry name" value="Gb3_synth"/>
    <property type="match status" value="1"/>
</dbReference>
<feature type="domain" description="Alpha 1,4-glycosyltransferase" evidence="2">
    <location>
        <begin position="122"/>
        <end position="203"/>
    </location>
</feature>
<dbReference type="Proteomes" id="UP000515808">
    <property type="component" value="Chromosome"/>
</dbReference>
<name>A0A7G9LCA5_9FLAO</name>
<sequence length="250" mass="30219">MIPKIIHYCWFGNNEKPEILKKCILSWEKNCKDYKIIEWNETNSSQFTNSFYKNSLRKRKYAFVSDYIRTKALYEFGGIYLDTDMLLLKPIDKLLEYNFFSGLEVEERVAFGLFGGIKKHRFFSEMLDFYSKTEFDEFNPPIITHSFKNLINSSTLKENEVLLSPEYFYPLTYQNKEKDYKLYITDKSYAVHLWNHSWKLETKKGYSFIFNKLKTILLDYILHNYSFKYLKNNLKETLINLYRLVKYKSI</sequence>
<reference evidence="3 4" key="1">
    <citation type="submission" date="2020-08" db="EMBL/GenBank/DDBJ databases">
        <title>Polaribacter sp. L12M9 isolated from gut of the Korean scallop.</title>
        <authorList>
            <person name="Jeong Y.S."/>
        </authorList>
    </citation>
    <scope>NUCLEOTIDE SEQUENCE [LARGE SCALE GENOMIC DNA]</scope>
    <source>
        <strain evidence="3 4">L12M9</strain>
    </source>
</reference>
<keyword evidence="1 3" id="KW-0808">Transferase</keyword>
<protein>
    <submittedName>
        <fullName evidence="3">Mannosyltransferase</fullName>
    </submittedName>
</protein>
<dbReference type="SUPFAM" id="SSF53448">
    <property type="entry name" value="Nucleotide-diphospho-sugar transferases"/>
    <property type="match status" value="1"/>
</dbReference>
<dbReference type="EMBL" id="CP060695">
    <property type="protein sequence ID" value="QNM86254.1"/>
    <property type="molecule type" value="Genomic_DNA"/>
</dbReference>
<dbReference type="PANTHER" id="PTHR32385">
    <property type="entry name" value="MANNOSYL PHOSPHORYLINOSITOL CERAMIDE SYNTHASE"/>
    <property type="match status" value="1"/>
</dbReference>
<dbReference type="Pfam" id="PF04488">
    <property type="entry name" value="Gly_transf_sug"/>
    <property type="match status" value="1"/>
</dbReference>
<dbReference type="KEGG" id="ppec:H9W90_03800"/>
<keyword evidence="4" id="KW-1185">Reference proteome</keyword>
<dbReference type="InterPro" id="IPR007577">
    <property type="entry name" value="GlycoTrfase_DXD_sugar-bd_CS"/>
</dbReference>